<feature type="compositionally biased region" description="Basic residues" evidence="1">
    <location>
        <begin position="542"/>
        <end position="554"/>
    </location>
</feature>
<feature type="compositionally biased region" description="Polar residues" evidence="1">
    <location>
        <begin position="318"/>
        <end position="346"/>
    </location>
</feature>
<dbReference type="STRING" id="341663.Q0CQF4"/>
<dbReference type="EMBL" id="CH476598">
    <property type="protein sequence ID" value="EAU35882.1"/>
    <property type="molecule type" value="Genomic_DNA"/>
</dbReference>
<feature type="compositionally biased region" description="Basic and acidic residues" evidence="1">
    <location>
        <begin position="914"/>
        <end position="928"/>
    </location>
</feature>
<feature type="compositionally biased region" description="Polar residues" evidence="1">
    <location>
        <begin position="250"/>
        <end position="269"/>
    </location>
</feature>
<feature type="compositionally biased region" description="Basic and acidic residues" evidence="1">
    <location>
        <begin position="115"/>
        <end position="125"/>
    </location>
</feature>
<reference evidence="3" key="1">
    <citation type="submission" date="2005-09" db="EMBL/GenBank/DDBJ databases">
        <title>Annotation of the Aspergillus terreus NIH2624 genome.</title>
        <authorList>
            <person name="Birren B.W."/>
            <person name="Lander E.S."/>
            <person name="Galagan J.E."/>
            <person name="Nusbaum C."/>
            <person name="Devon K."/>
            <person name="Henn M."/>
            <person name="Ma L.-J."/>
            <person name="Jaffe D.B."/>
            <person name="Butler J."/>
            <person name="Alvarez P."/>
            <person name="Gnerre S."/>
            <person name="Grabherr M."/>
            <person name="Kleber M."/>
            <person name="Mauceli E.W."/>
            <person name="Brockman W."/>
            <person name="Rounsley S."/>
            <person name="Young S.K."/>
            <person name="LaButti K."/>
            <person name="Pushparaj V."/>
            <person name="DeCaprio D."/>
            <person name="Crawford M."/>
            <person name="Koehrsen M."/>
            <person name="Engels R."/>
            <person name="Montgomery P."/>
            <person name="Pearson M."/>
            <person name="Howarth C."/>
            <person name="Larson L."/>
            <person name="Luoma S."/>
            <person name="White J."/>
            <person name="Alvarado L."/>
            <person name="Kodira C.D."/>
            <person name="Zeng Q."/>
            <person name="Oleary S."/>
            <person name="Yandava C."/>
            <person name="Denning D.W."/>
            <person name="Nierman W.C."/>
            <person name="Milne T."/>
            <person name="Madden K."/>
        </authorList>
    </citation>
    <scope>NUCLEOTIDE SEQUENCE [LARGE SCALE GENOMIC DNA]</scope>
    <source>
        <strain evidence="3">NIH 2624 / FGSC A1156</strain>
    </source>
</reference>
<feature type="compositionally biased region" description="Polar residues" evidence="1">
    <location>
        <begin position="1081"/>
        <end position="1096"/>
    </location>
</feature>
<name>Q0CQF4_ASPTN</name>
<evidence type="ECO:0000313" key="3">
    <source>
        <dbReference type="Proteomes" id="UP000007963"/>
    </source>
</evidence>
<sequence length="1196" mass="128604">MRTRSQQASPGGFVSLDSERATRRTRSTRTASQSTTEPSTSQTTTRSKNQRAAKKPAPKKTTTTTTKTQTRKGTTRTTRKTTRKTTQTTPGDEAPATHNDAADENTPPNDPESIDQAHDSSKDSEPAPAPKPGLSEPNNSERESSTPSAKVPKKAITLAVPPAVTQGGEQAQQPPFPQAPSPRSTIGTSWLEYLENISDIGSPLSERSKTPSVDSSFALEGEVDDDLIAQVSEALALQNAAQPDVPTGEDPSTSELAEVGPTTTESEPANTPARVVSTESSCSATVVVSVEESAAVDELEDLAKRFSKLSLTCVPAVVSSTESPATPTWRSETQQSANETGASQTTDVSAAVSDASVDPHRLASIYNDAPPQFPYGAWQDLYPPKPAVEDQQSPSTIFGGPIPSGPSSIFDDERQAAYYLGRQSIVEGPLVSEALAEAPELIAGLPSHPAEAEPGELFHRPSTPAPGFWPRGGRTRLSPIPEEPEEPETSPVPGSSAGVEQEGSACTPAPLPAPSPVPMVDPQAPAHGPAQVPSAVSPAPPKKTKGKEKTKKTKPLTSSKVNRKRSRSETGDERAPETPIANKRRNLGPPGSTPFARRLTPLSRRLSTNAAPYSERLRRRTIESQGRIHRTVFRIPQLIAQTEADRRASESASPSPFPEPPETTFDFTVERNQENHQTSQSEPSAQQEPSTPDSSRRGWNIRGLLSSVPRSLSISRFLPFGRSPRTAESSAAPQPSSERINRTQPLETDMATSQRETQPRRVSESHLAEEPPKKRARNMSYSLFPAPIDRSLYLGDIPKTKPAPKPSSEPESQRPQKQATEEPKIQESTVAGDEPSSERESRAPTTSDTAQKKRKRAPSPDVIPNPKGSSYGMDLDYFCYSSDSDEESNKPSQQNEAESPNKLSLAQKAVRSALRSERHPSKKVRFDASPEDTPSKLRLRARATDPYQGRHFIGMGEGSPSTPASAPTTPTPADRTARPPGFIPNTQGTFQLDYDAFSDDSESSGAPSPSAVTAPSPAPSETPSISSTQVEVGDRVPEHLQPAPLTPRVPPPPPSTPATNKEALERARSQAEKYKPKTPSGLRTASRYSSPLTATPETVIGQPPQPVQPSQPSPAVEAVEKFGDDQYARDAQWLYENCPSGDLSKLSWPGRQSLSERLGTSPATLELVNEIITESEIEGGYKLFCEGLRQFEQASA</sequence>
<organism evidence="2 3">
    <name type="scientific">Aspergillus terreus (strain NIH 2624 / FGSC A1156)</name>
    <dbReference type="NCBI Taxonomy" id="341663"/>
    <lineage>
        <taxon>Eukaryota</taxon>
        <taxon>Fungi</taxon>
        <taxon>Dikarya</taxon>
        <taxon>Ascomycota</taxon>
        <taxon>Pezizomycotina</taxon>
        <taxon>Eurotiomycetes</taxon>
        <taxon>Eurotiomycetidae</taxon>
        <taxon>Eurotiales</taxon>
        <taxon>Aspergillaceae</taxon>
        <taxon>Aspergillus</taxon>
        <taxon>Aspergillus subgen. Circumdati</taxon>
    </lineage>
</organism>
<feature type="region of interest" description="Disordered" evidence="1">
    <location>
        <begin position="238"/>
        <end position="278"/>
    </location>
</feature>
<evidence type="ECO:0000313" key="2">
    <source>
        <dbReference type="EMBL" id="EAU35882.1"/>
    </source>
</evidence>
<feature type="compositionally biased region" description="Polar residues" evidence="1">
    <location>
        <begin position="890"/>
        <end position="904"/>
    </location>
</feature>
<feature type="compositionally biased region" description="Pro residues" evidence="1">
    <location>
        <begin position="1044"/>
        <end position="1056"/>
    </location>
</feature>
<dbReference type="HOGENOM" id="CLU_007842_0_0_1"/>
<feature type="region of interest" description="Disordered" evidence="1">
    <location>
        <begin position="639"/>
        <end position="702"/>
    </location>
</feature>
<evidence type="ECO:0000256" key="1">
    <source>
        <dbReference type="SAM" id="MobiDB-lite"/>
    </source>
</evidence>
<feature type="compositionally biased region" description="Pro residues" evidence="1">
    <location>
        <begin position="1103"/>
        <end position="1112"/>
    </location>
</feature>
<feature type="compositionally biased region" description="Low complexity" evidence="1">
    <location>
        <begin position="1003"/>
        <end position="1028"/>
    </location>
</feature>
<feature type="region of interest" description="Disordered" evidence="1">
    <location>
        <begin position="446"/>
        <end position="625"/>
    </location>
</feature>
<dbReference type="OMA" id="ARGWNIR"/>
<feature type="compositionally biased region" description="Basic and acidic residues" evidence="1">
    <location>
        <begin position="567"/>
        <end position="576"/>
    </location>
</feature>
<feature type="compositionally biased region" description="Pro residues" evidence="1">
    <location>
        <begin position="509"/>
        <end position="519"/>
    </location>
</feature>
<feature type="region of interest" description="Disordered" evidence="1">
    <location>
        <begin position="718"/>
        <end position="1114"/>
    </location>
</feature>
<feature type="compositionally biased region" description="Basic and acidic residues" evidence="1">
    <location>
        <begin position="1062"/>
        <end position="1075"/>
    </location>
</feature>
<feature type="compositionally biased region" description="Basic residues" evidence="1">
    <location>
        <begin position="69"/>
        <end position="83"/>
    </location>
</feature>
<feature type="compositionally biased region" description="Basic and acidic residues" evidence="1">
    <location>
        <begin position="757"/>
        <end position="773"/>
    </location>
</feature>
<feature type="compositionally biased region" description="Low complexity" evidence="1">
    <location>
        <begin position="677"/>
        <end position="692"/>
    </location>
</feature>
<feature type="compositionally biased region" description="Low complexity" evidence="1">
    <location>
        <begin position="59"/>
        <end position="68"/>
    </location>
</feature>
<dbReference type="RefSeq" id="XP_001213258.1">
    <property type="nucleotide sequence ID" value="XM_001213258.1"/>
</dbReference>
<protein>
    <submittedName>
        <fullName evidence="2">Uncharacterized protein</fullName>
    </submittedName>
</protein>
<dbReference type="AlphaFoldDB" id="Q0CQF4"/>
<dbReference type="VEuPathDB" id="FungiDB:ATEG_04080"/>
<feature type="compositionally biased region" description="Low complexity" evidence="1">
    <location>
        <begin position="727"/>
        <end position="738"/>
    </location>
</feature>
<feature type="compositionally biased region" description="Low complexity" evidence="1">
    <location>
        <begin position="597"/>
        <end position="608"/>
    </location>
</feature>
<dbReference type="Proteomes" id="UP000007963">
    <property type="component" value="Unassembled WGS sequence"/>
</dbReference>
<feature type="compositionally biased region" description="Low complexity" evidence="1">
    <location>
        <begin position="28"/>
        <end position="47"/>
    </location>
</feature>
<dbReference type="GeneID" id="4318459"/>
<feature type="compositionally biased region" description="Basic and acidic residues" evidence="1">
    <location>
        <begin position="811"/>
        <end position="825"/>
    </location>
</feature>
<proteinExistence type="predicted"/>
<feature type="compositionally biased region" description="Low complexity" evidence="1">
    <location>
        <begin position="959"/>
        <end position="980"/>
    </location>
</feature>
<feature type="region of interest" description="Disordered" evidence="1">
    <location>
        <begin position="317"/>
        <end position="354"/>
    </location>
</feature>
<dbReference type="OrthoDB" id="5394108at2759"/>
<accession>Q0CQF4</accession>
<dbReference type="eggNOG" id="ENOG502RNTZ">
    <property type="taxonomic scope" value="Eukaryota"/>
</dbReference>
<gene>
    <name evidence="2" type="ORF">ATEG_04080</name>
</gene>
<feature type="compositionally biased region" description="Polar residues" evidence="1">
    <location>
        <begin position="742"/>
        <end position="756"/>
    </location>
</feature>
<feature type="region of interest" description="Disordered" evidence="1">
    <location>
        <begin position="1"/>
        <end position="187"/>
    </location>
</feature>
<feature type="compositionally biased region" description="Basic residues" evidence="1">
    <location>
        <begin position="48"/>
        <end position="58"/>
    </location>
</feature>